<dbReference type="EMBL" id="JAAWWP010000003">
    <property type="protein sequence ID" value="NKI40826.1"/>
    <property type="molecule type" value="Genomic_DNA"/>
</dbReference>
<evidence type="ECO:0000313" key="1">
    <source>
        <dbReference type="EMBL" id="NKI40826.1"/>
    </source>
</evidence>
<dbReference type="InterPro" id="IPR016584">
    <property type="entry name" value="MeTrfase_VrtF"/>
</dbReference>
<sequence length="223" mass="24032">MTEAPVRAAAAVRVNLADYNPWTLRAYDATVATTCRMFWGCPRPELLALYGRNIGARHLDIGVGSGYLLDRCRGADGPRAVTLFDLNPNCLAYTAKRLDRYEVATARGTVLEPFPLPAASFDSAALNLMLHCVPGDLAAKGAALGHAAACVRPGGRLFGSTVLSRGVPVPRRARALLWLLNRRGSFHNAEDSLDALHAQLSSRFADYTVTVRGCTAMFEATVE</sequence>
<dbReference type="SUPFAM" id="SSF53335">
    <property type="entry name" value="S-adenosyl-L-methionine-dependent methyltransferases"/>
    <property type="match status" value="1"/>
</dbReference>
<dbReference type="Pfam" id="PF13489">
    <property type="entry name" value="Methyltransf_23"/>
    <property type="match status" value="1"/>
</dbReference>
<gene>
    <name evidence="1" type="ORF">HFV08_06125</name>
</gene>
<organism evidence="1 2">
    <name type="scientific">Streptomyces physcomitrii</name>
    <dbReference type="NCBI Taxonomy" id="2724184"/>
    <lineage>
        <taxon>Bacteria</taxon>
        <taxon>Bacillati</taxon>
        <taxon>Actinomycetota</taxon>
        <taxon>Actinomycetes</taxon>
        <taxon>Kitasatosporales</taxon>
        <taxon>Streptomycetaceae</taxon>
        <taxon>Streptomyces</taxon>
    </lineage>
</organism>
<dbReference type="Gene3D" id="3.40.50.150">
    <property type="entry name" value="Vaccinia Virus protein VP39"/>
    <property type="match status" value="1"/>
</dbReference>
<dbReference type="Proteomes" id="UP000772196">
    <property type="component" value="Unassembled WGS sequence"/>
</dbReference>
<dbReference type="PANTHER" id="PTHR43464:SF23">
    <property type="entry name" value="JUVENILE HORMONE ACID O-METHYLTRANSFERASE"/>
    <property type="match status" value="1"/>
</dbReference>
<proteinExistence type="predicted"/>
<protein>
    <submittedName>
        <fullName evidence="1">Class I SAM-dependent methyltransferase</fullName>
    </submittedName>
</protein>
<dbReference type="RefSeq" id="WP_168536641.1">
    <property type="nucleotide sequence ID" value="NZ_JAAWWP010000003.1"/>
</dbReference>
<accession>A0ABX1GXK5</accession>
<evidence type="ECO:0000313" key="2">
    <source>
        <dbReference type="Proteomes" id="UP000772196"/>
    </source>
</evidence>
<dbReference type="PIRSF" id="PIRSF011491">
    <property type="entry name" value="Mtase_YbcY_prd"/>
    <property type="match status" value="1"/>
</dbReference>
<dbReference type="PANTHER" id="PTHR43464">
    <property type="entry name" value="METHYLTRANSFERASE"/>
    <property type="match status" value="1"/>
</dbReference>
<dbReference type="GO" id="GO:0008168">
    <property type="term" value="F:methyltransferase activity"/>
    <property type="evidence" value="ECO:0007669"/>
    <property type="project" value="UniProtKB-KW"/>
</dbReference>
<dbReference type="GO" id="GO:0032259">
    <property type="term" value="P:methylation"/>
    <property type="evidence" value="ECO:0007669"/>
    <property type="project" value="UniProtKB-KW"/>
</dbReference>
<reference evidence="1 2" key="1">
    <citation type="submission" date="2020-04" db="EMBL/GenBank/DDBJ databases">
        <title>Phylogenetic Diversity and Antibacterial Activity against Ralstonia solanacearum of Endophytic Actinomycete Isolated from Moss.</title>
        <authorList>
            <person name="Zhuang X."/>
        </authorList>
    </citation>
    <scope>NUCLEOTIDE SEQUENCE [LARGE SCALE GENOMIC DNA]</scope>
    <source>
        <strain evidence="1 2">LD120</strain>
    </source>
</reference>
<keyword evidence="1" id="KW-0808">Transferase</keyword>
<comment type="caution">
    <text evidence="1">The sequence shown here is derived from an EMBL/GenBank/DDBJ whole genome shotgun (WGS) entry which is preliminary data.</text>
</comment>
<dbReference type="InterPro" id="IPR029063">
    <property type="entry name" value="SAM-dependent_MTases_sf"/>
</dbReference>
<dbReference type="CDD" id="cd02440">
    <property type="entry name" value="AdoMet_MTases"/>
    <property type="match status" value="1"/>
</dbReference>
<keyword evidence="1" id="KW-0489">Methyltransferase</keyword>
<name>A0ABX1GXK5_9ACTN</name>
<keyword evidence="2" id="KW-1185">Reference proteome</keyword>